<keyword evidence="3 6" id="KW-0032">Aminotransferase</keyword>
<dbReference type="EMBL" id="JAJNCO010000012">
    <property type="protein sequence ID" value="MCD2113522.1"/>
    <property type="molecule type" value="Genomic_DNA"/>
</dbReference>
<sequence length="413" mass="44418">MRVAHRVAALASSSTVELADRIRTMRASGTDIIDLTGGEPDFDTPAAVVDEAVRALRDGFTHYTSSSGVPELRAAIADKLRTDNGVIVDPEFGICVTPSAKHALFAAIMTVLDPGDELMIMTPGWVSYESMVSLAGGSIAKVPLEARDGAFRVTQGALEAAVNSRTRAILVNTPNNPTGNVLTVREVETIAEFAERHDLFIISDEIYEKVIYSGYRHRSLAAHPKAGARTFTVNGFSKGYAMTGWRLGYVAGPSFAIQQLLKVHQHTVSCASSFVQRGGLAALTETEEAVTDMTREYERRRNLVVHGLNRIPGIRCALPEGAFYAFPSVEELGVGTGVDTASWLLEEAQVAVTPGEVFGPGGEGRVRLSFAASYDVLAEALRRIETVCRYRPAAGYVTPSTITTSLTTGEYTV</sequence>
<accession>A0AAW4XM23</accession>
<keyword evidence="4 6" id="KW-0808">Transferase</keyword>
<name>A0AAW4XM23_RHORH</name>
<dbReference type="PROSITE" id="PS00105">
    <property type="entry name" value="AA_TRANSFER_CLASS_1"/>
    <property type="match status" value="1"/>
</dbReference>
<gene>
    <name evidence="8" type="ORF">LQ384_20635</name>
</gene>
<dbReference type="Proteomes" id="UP001198630">
    <property type="component" value="Unassembled WGS sequence"/>
</dbReference>
<reference evidence="8" key="1">
    <citation type="submission" date="2021-11" db="EMBL/GenBank/DDBJ databases">
        <title>Development of a sustainable strategy for remediation of hydrocarbon-contaminated territories based on the waste exchange concept.</title>
        <authorList>
            <person name="Elkin A."/>
        </authorList>
    </citation>
    <scope>NUCLEOTIDE SEQUENCE</scope>
    <source>
        <strain evidence="8">IEGM 757</strain>
    </source>
</reference>
<evidence type="ECO:0000256" key="6">
    <source>
        <dbReference type="RuleBase" id="RU000481"/>
    </source>
</evidence>
<comment type="caution">
    <text evidence="8">The sequence shown here is derived from an EMBL/GenBank/DDBJ whole genome shotgun (WGS) entry which is preliminary data.</text>
</comment>
<dbReference type="EC" id="2.6.1.-" evidence="6"/>
<comment type="cofactor">
    <cofactor evidence="1 6">
        <name>pyridoxal 5'-phosphate</name>
        <dbReference type="ChEBI" id="CHEBI:597326"/>
    </cofactor>
</comment>
<dbReference type="InterPro" id="IPR050596">
    <property type="entry name" value="AspAT/PAT-like"/>
</dbReference>
<evidence type="ECO:0000256" key="5">
    <source>
        <dbReference type="ARBA" id="ARBA00022898"/>
    </source>
</evidence>
<dbReference type="GO" id="GO:0030170">
    <property type="term" value="F:pyridoxal phosphate binding"/>
    <property type="evidence" value="ECO:0007669"/>
    <property type="project" value="InterPro"/>
</dbReference>
<dbReference type="AlphaFoldDB" id="A0AAW4XM23"/>
<evidence type="ECO:0000256" key="3">
    <source>
        <dbReference type="ARBA" id="ARBA00022576"/>
    </source>
</evidence>
<dbReference type="CDD" id="cd00609">
    <property type="entry name" value="AAT_like"/>
    <property type="match status" value="1"/>
</dbReference>
<dbReference type="InterPro" id="IPR004838">
    <property type="entry name" value="NHTrfase_class1_PyrdxlP-BS"/>
</dbReference>
<dbReference type="InterPro" id="IPR015424">
    <property type="entry name" value="PyrdxlP-dep_Trfase"/>
</dbReference>
<feature type="domain" description="Aminotransferase class I/classII large" evidence="7">
    <location>
        <begin position="30"/>
        <end position="384"/>
    </location>
</feature>
<evidence type="ECO:0000256" key="2">
    <source>
        <dbReference type="ARBA" id="ARBA00007441"/>
    </source>
</evidence>
<dbReference type="PANTHER" id="PTHR46383:SF1">
    <property type="entry name" value="ASPARTATE AMINOTRANSFERASE"/>
    <property type="match status" value="1"/>
</dbReference>
<proteinExistence type="inferred from homology"/>
<evidence type="ECO:0000256" key="4">
    <source>
        <dbReference type="ARBA" id="ARBA00022679"/>
    </source>
</evidence>
<evidence type="ECO:0000313" key="8">
    <source>
        <dbReference type="EMBL" id="MCD2113522.1"/>
    </source>
</evidence>
<dbReference type="FunFam" id="3.40.640.10:FF:000033">
    <property type="entry name" value="Aspartate aminotransferase"/>
    <property type="match status" value="1"/>
</dbReference>
<evidence type="ECO:0000259" key="7">
    <source>
        <dbReference type="Pfam" id="PF00155"/>
    </source>
</evidence>
<protein>
    <recommendedName>
        <fullName evidence="6">Aminotransferase</fullName>
        <ecNumber evidence="6">2.6.1.-</ecNumber>
    </recommendedName>
</protein>
<dbReference type="PANTHER" id="PTHR46383">
    <property type="entry name" value="ASPARTATE AMINOTRANSFERASE"/>
    <property type="match status" value="1"/>
</dbReference>
<comment type="similarity">
    <text evidence="2 6">Belongs to the class-I pyridoxal-phosphate-dependent aminotransferase family.</text>
</comment>
<dbReference type="Gene3D" id="3.90.1150.10">
    <property type="entry name" value="Aspartate Aminotransferase, domain 1"/>
    <property type="match status" value="1"/>
</dbReference>
<dbReference type="GO" id="GO:0006520">
    <property type="term" value="P:amino acid metabolic process"/>
    <property type="evidence" value="ECO:0007669"/>
    <property type="project" value="InterPro"/>
</dbReference>
<evidence type="ECO:0000256" key="1">
    <source>
        <dbReference type="ARBA" id="ARBA00001933"/>
    </source>
</evidence>
<dbReference type="Gene3D" id="3.40.640.10">
    <property type="entry name" value="Type I PLP-dependent aspartate aminotransferase-like (Major domain)"/>
    <property type="match status" value="1"/>
</dbReference>
<dbReference type="GO" id="GO:0008483">
    <property type="term" value="F:transaminase activity"/>
    <property type="evidence" value="ECO:0007669"/>
    <property type="project" value="UniProtKB-KW"/>
</dbReference>
<organism evidence="8 9">
    <name type="scientific">Rhodococcus rhodochrous</name>
    <dbReference type="NCBI Taxonomy" id="1829"/>
    <lineage>
        <taxon>Bacteria</taxon>
        <taxon>Bacillati</taxon>
        <taxon>Actinomycetota</taxon>
        <taxon>Actinomycetes</taxon>
        <taxon>Mycobacteriales</taxon>
        <taxon>Nocardiaceae</taxon>
        <taxon>Rhodococcus</taxon>
    </lineage>
</organism>
<dbReference type="Pfam" id="PF00155">
    <property type="entry name" value="Aminotran_1_2"/>
    <property type="match status" value="1"/>
</dbReference>
<dbReference type="RefSeq" id="WP_159417237.1">
    <property type="nucleotide sequence ID" value="NZ_CP027557.1"/>
</dbReference>
<keyword evidence="5" id="KW-0663">Pyridoxal phosphate</keyword>
<dbReference type="InterPro" id="IPR015422">
    <property type="entry name" value="PyrdxlP-dep_Trfase_small"/>
</dbReference>
<dbReference type="SUPFAM" id="SSF53383">
    <property type="entry name" value="PLP-dependent transferases"/>
    <property type="match status" value="1"/>
</dbReference>
<dbReference type="InterPro" id="IPR015421">
    <property type="entry name" value="PyrdxlP-dep_Trfase_major"/>
</dbReference>
<evidence type="ECO:0000313" key="9">
    <source>
        <dbReference type="Proteomes" id="UP001198630"/>
    </source>
</evidence>
<dbReference type="InterPro" id="IPR004839">
    <property type="entry name" value="Aminotransferase_I/II_large"/>
</dbReference>